<dbReference type="Pfam" id="PF26079">
    <property type="entry name" value="Baseplate_J_C"/>
    <property type="match status" value="1"/>
</dbReference>
<dbReference type="RefSeq" id="WP_211083577.1">
    <property type="nucleotide sequence ID" value="NZ_CBCSLC010000024.1"/>
</dbReference>
<comment type="similarity">
    <text evidence="1">Belongs to the Mu gp47/PBSX XkdT family.</text>
</comment>
<gene>
    <name evidence="4" type="ORF">J2Z28_003805</name>
</gene>
<dbReference type="PANTHER" id="PTHR37829">
    <property type="entry name" value="PHAGE-LIKE ELEMENT PBSX PROTEIN XKDT"/>
    <property type="match status" value="1"/>
</dbReference>
<proteinExistence type="inferred from homology"/>
<comment type="caution">
    <text evidence="4">The sequence shown here is derived from an EMBL/GenBank/DDBJ whole genome shotgun (WGS) entry which is preliminary data.</text>
</comment>
<dbReference type="PANTHER" id="PTHR37829:SF3">
    <property type="entry name" value="PROTEIN JAYE-RELATED"/>
    <property type="match status" value="1"/>
</dbReference>
<evidence type="ECO:0000313" key="4">
    <source>
        <dbReference type="EMBL" id="MBP2247154.1"/>
    </source>
</evidence>
<dbReference type="Pfam" id="PF26078">
    <property type="entry name" value="Baseplate_J_M"/>
    <property type="match status" value="1"/>
</dbReference>
<feature type="domain" description="Baseplate J-like central" evidence="2">
    <location>
        <begin position="182"/>
        <end position="261"/>
    </location>
</feature>
<dbReference type="InterPro" id="IPR058530">
    <property type="entry name" value="Baseplate_J-like_C"/>
</dbReference>
<evidence type="ECO:0000313" key="5">
    <source>
        <dbReference type="Proteomes" id="UP000810207"/>
    </source>
</evidence>
<name>A0ABS4RY01_PAEXY</name>
<protein>
    <submittedName>
        <fullName evidence="4">Phage protein gp47/JayE</fullName>
    </submittedName>
</protein>
<evidence type="ECO:0000259" key="2">
    <source>
        <dbReference type="Pfam" id="PF26078"/>
    </source>
</evidence>
<dbReference type="Proteomes" id="UP000810207">
    <property type="component" value="Unassembled WGS sequence"/>
</dbReference>
<evidence type="ECO:0000259" key="3">
    <source>
        <dbReference type="Pfam" id="PF26079"/>
    </source>
</evidence>
<dbReference type="EMBL" id="JAGIKV010000014">
    <property type="protein sequence ID" value="MBP2247154.1"/>
    <property type="molecule type" value="Genomic_DNA"/>
</dbReference>
<evidence type="ECO:0000256" key="1">
    <source>
        <dbReference type="ARBA" id="ARBA00038087"/>
    </source>
</evidence>
<feature type="domain" description="Baseplate J-like C-terminal" evidence="3">
    <location>
        <begin position="268"/>
        <end position="357"/>
    </location>
</feature>
<sequence length="359" mass="39135">MYEDQTFENILERMLDRVPDYLDKREGSVIYNALAPAAWEFAELYIQIDINNRLVDAETSTGERLTQIASGFGVNRYPATAAQRKGFFYGPNDVLIDIPIGSRYSLNDTTYTATSRIGLGEYVLTAETLGSIGNQDFGNLLPVDFVDGLVLGVLGGILVPGDDEELDEELRTRFFEEVNEQAFGGNVADYRQMIKELDGVSSVKIQPVWQGGGTVKATIMASGYAPPSSTLIAQIQEIVDPVPFAGQGIGLAPIGHTVTIVGVNWMAINISTTLTLTAETTIGQVQQDIEDVIKSYFMVLRQTWENEAPLTIRVAQIESRILSVSGVVDVMNTLLNGSANNLSLTIDQVPQLGTVTLDE</sequence>
<dbReference type="InterPro" id="IPR052399">
    <property type="entry name" value="Phage_Baseplate_Assmbl_Protein"/>
</dbReference>
<dbReference type="InterPro" id="IPR058531">
    <property type="entry name" value="Baseplate_J_M"/>
</dbReference>
<organism evidence="4 5">
    <name type="scientific">Paenibacillus xylanexedens</name>
    <dbReference type="NCBI Taxonomy" id="528191"/>
    <lineage>
        <taxon>Bacteria</taxon>
        <taxon>Bacillati</taxon>
        <taxon>Bacillota</taxon>
        <taxon>Bacilli</taxon>
        <taxon>Bacillales</taxon>
        <taxon>Paenibacillaceae</taxon>
        <taxon>Paenibacillus</taxon>
    </lineage>
</organism>
<accession>A0ABS4RY01</accession>
<reference evidence="4 5" key="1">
    <citation type="submission" date="2021-03" db="EMBL/GenBank/DDBJ databases">
        <title>Genomic Encyclopedia of Type Strains, Phase IV (KMG-IV): sequencing the most valuable type-strain genomes for metagenomic binning, comparative biology and taxonomic classification.</title>
        <authorList>
            <person name="Goeker M."/>
        </authorList>
    </citation>
    <scope>NUCLEOTIDE SEQUENCE [LARGE SCALE GENOMIC DNA]</scope>
    <source>
        <strain evidence="4 5">DSM 21292</strain>
    </source>
</reference>
<keyword evidence="5" id="KW-1185">Reference proteome</keyword>